<reference evidence="1 2" key="1">
    <citation type="journal article" date="2016" name="Nat. Commun.">
        <title>Thousands of microbial genomes shed light on interconnected biogeochemical processes in an aquifer system.</title>
        <authorList>
            <person name="Anantharaman K."/>
            <person name="Brown C.T."/>
            <person name="Hug L.A."/>
            <person name="Sharon I."/>
            <person name="Castelle C.J."/>
            <person name="Probst A.J."/>
            <person name="Thomas B.C."/>
            <person name="Singh A."/>
            <person name="Wilkins M.J."/>
            <person name="Karaoz U."/>
            <person name="Brodie E.L."/>
            <person name="Williams K.H."/>
            <person name="Hubbard S.S."/>
            <person name="Banfield J.F."/>
        </authorList>
    </citation>
    <scope>NUCLEOTIDE SEQUENCE [LARGE SCALE GENOMIC DNA]</scope>
</reference>
<dbReference type="AlphaFoldDB" id="A0A1F7J850"/>
<sequence>MEKIHPPSFIEKARYYLETATYIVIAIVRIPIRIGIEVAIRIEVRIENSAIVARTPQRFMRLIP</sequence>
<evidence type="ECO:0000313" key="2">
    <source>
        <dbReference type="Proteomes" id="UP000178914"/>
    </source>
</evidence>
<evidence type="ECO:0000313" key="1">
    <source>
        <dbReference type="EMBL" id="OGK51766.1"/>
    </source>
</evidence>
<dbReference type="Proteomes" id="UP000178914">
    <property type="component" value="Unassembled WGS sequence"/>
</dbReference>
<gene>
    <name evidence="1" type="ORF">A3B02_02455</name>
</gene>
<protein>
    <submittedName>
        <fullName evidence="1">Uncharacterized protein</fullName>
    </submittedName>
</protein>
<comment type="caution">
    <text evidence="1">The sequence shown here is derived from an EMBL/GenBank/DDBJ whole genome shotgun (WGS) entry which is preliminary data.</text>
</comment>
<organism evidence="1 2">
    <name type="scientific">Candidatus Roizmanbacteria bacterium RIFCSPLOWO2_01_FULL_42_14</name>
    <dbReference type="NCBI Taxonomy" id="1802068"/>
    <lineage>
        <taxon>Bacteria</taxon>
        <taxon>Candidatus Roizmaniibacteriota</taxon>
    </lineage>
</organism>
<dbReference type="EMBL" id="MGAS01000018">
    <property type="protein sequence ID" value="OGK51766.1"/>
    <property type="molecule type" value="Genomic_DNA"/>
</dbReference>
<proteinExistence type="predicted"/>
<name>A0A1F7J850_9BACT</name>
<accession>A0A1F7J850</accession>